<dbReference type="AlphaFoldDB" id="G0EFY9"/>
<dbReference type="InterPro" id="IPR008203">
    <property type="entry name" value="AF2212-like"/>
</dbReference>
<sequence>MRRLSKVVRVWYEKGVLKPLEKLDLEECEELIVFIRKRRVRGSRQVCRGV</sequence>
<dbReference type="HOGENOM" id="CLU_214694_0_0_2"/>
<organism evidence="4 5">
    <name type="scientific">Pyrolobus fumarii (strain DSM 11204 / 1A)</name>
    <dbReference type="NCBI Taxonomy" id="694429"/>
    <lineage>
        <taxon>Archaea</taxon>
        <taxon>Thermoproteota</taxon>
        <taxon>Thermoprotei</taxon>
        <taxon>Desulfurococcales</taxon>
        <taxon>Pyrodictiaceae</taxon>
        <taxon>Pyrolobus</taxon>
    </lineage>
</organism>
<proteinExistence type="inferred from homology"/>
<dbReference type="Pfam" id="PF01954">
    <property type="entry name" value="AF2212-like"/>
    <property type="match status" value="1"/>
</dbReference>
<comment type="similarity">
    <text evidence="1 3">Belongs to the UPF0165 family.</text>
</comment>
<keyword evidence="5" id="KW-1185">Reference proteome</keyword>
<dbReference type="eggNOG" id="arCOG10049">
    <property type="taxonomic scope" value="Archaea"/>
</dbReference>
<protein>
    <recommendedName>
        <fullName evidence="3">Antitoxin</fullName>
    </recommendedName>
</protein>
<evidence type="ECO:0000256" key="1">
    <source>
        <dbReference type="ARBA" id="ARBA00006615"/>
    </source>
</evidence>
<dbReference type="InParanoid" id="G0EFY9"/>
<name>G0EFY9_PYRF1</name>
<accession>G0EFY9</accession>
<dbReference type="Gene3D" id="4.10.1150.10">
    <property type="entry name" value="AF2212/PG0164-like"/>
    <property type="match status" value="1"/>
</dbReference>
<dbReference type="Proteomes" id="UP000001037">
    <property type="component" value="Chromosome"/>
</dbReference>
<dbReference type="SUPFAM" id="SSF141694">
    <property type="entry name" value="AF2212/PG0164-like"/>
    <property type="match status" value="1"/>
</dbReference>
<reference evidence="4 5" key="1">
    <citation type="journal article" date="2011" name="Stand. Genomic Sci.">
        <title>Complete genome sequence of the hyperthermophilic chemolithoautotroph Pyrolobus fumarii type strain (1A).</title>
        <authorList>
            <person name="Anderson I."/>
            <person name="Goker M."/>
            <person name="Nolan M."/>
            <person name="Lucas S."/>
            <person name="Hammon N."/>
            <person name="Deshpande S."/>
            <person name="Cheng J.F."/>
            <person name="Tapia R."/>
            <person name="Han C."/>
            <person name="Goodwin L."/>
            <person name="Pitluck S."/>
            <person name="Huntemann M."/>
            <person name="Liolios K."/>
            <person name="Ivanova N."/>
            <person name="Pagani I."/>
            <person name="Mavromatis K."/>
            <person name="Ovchinikova G."/>
            <person name="Pati A."/>
            <person name="Chen A."/>
            <person name="Palaniappan K."/>
            <person name="Land M."/>
            <person name="Hauser L."/>
            <person name="Brambilla E.M."/>
            <person name="Huber H."/>
            <person name="Yasawong M."/>
            <person name="Rohde M."/>
            <person name="Spring S."/>
            <person name="Abt B."/>
            <person name="Sikorski J."/>
            <person name="Wirth R."/>
            <person name="Detter J.C."/>
            <person name="Woyke T."/>
            <person name="Bristow J."/>
            <person name="Eisen J.A."/>
            <person name="Markowitz V."/>
            <person name="Hugenholtz P."/>
            <person name="Kyrpides N.C."/>
            <person name="Klenk H.P."/>
            <person name="Lapidus A."/>
        </authorList>
    </citation>
    <scope>NUCLEOTIDE SEQUENCE [LARGE SCALE GENOMIC DNA]</scope>
    <source>
        <strain evidence="5">DSM 11204 / 1A</strain>
    </source>
</reference>
<dbReference type="EMBL" id="CP002838">
    <property type="protein sequence ID" value="AEM39090.1"/>
    <property type="molecule type" value="Genomic_DNA"/>
</dbReference>
<keyword evidence="2 3" id="KW-1277">Toxin-antitoxin system</keyword>
<evidence type="ECO:0000256" key="2">
    <source>
        <dbReference type="ARBA" id="ARBA00022649"/>
    </source>
</evidence>
<gene>
    <name evidence="4" type="ordered locus">Pyrfu_1231</name>
</gene>
<evidence type="ECO:0000313" key="5">
    <source>
        <dbReference type="Proteomes" id="UP000001037"/>
    </source>
</evidence>
<comment type="function">
    <text evidence="3">Antitoxin component of a type II toxin-antitoxin (TA) system.</text>
</comment>
<dbReference type="InterPro" id="IPR024069">
    <property type="entry name" value="AF2212-like_dom_sf"/>
</dbReference>
<evidence type="ECO:0000313" key="4">
    <source>
        <dbReference type="EMBL" id="AEM39090.1"/>
    </source>
</evidence>
<evidence type="ECO:0000256" key="3">
    <source>
        <dbReference type="RuleBase" id="RU368051"/>
    </source>
</evidence>
<dbReference type="KEGG" id="pfm:Pyrfu_1231"/>